<evidence type="ECO:0000313" key="2">
    <source>
        <dbReference type="Proteomes" id="UP000298860"/>
    </source>
</evidence>
<dbReference type="InterPro" id="IPR006439">
    <property type="entry name" value="HAD-SF_hydro_IA"/>
</dbReference>
<dbReference type="SUPFAM" id="SSF56784">
    <property type="entry name" value="HAD-like"/>
    <property type="match status" value="1"/>
</dbReference>
<keyword evidence="1" id="KW-0378">Hydrolase</keyword>
<dbReference type="Pfam" id="PF00702">
    <property type="entry name" value="Hydrolase"/>
    <property type="match status" value="1"/>
</dbReference>
<sequence length="219" mass="24249">MLFDYSGTLFRLENFSAALDDLADLRTEERVALLRRLTAPVGPSAYLPPERQADWARRDLDPALHRAIHIELLEGTGLRGPGVAERFYERLIDPSYWTPYPDTKAALRDLADAGIPVGVVSNIAWDIREVFRRHGLHDLVTGWVLSYEEGRIKPDPELFRIACRRIGVPPEDVLMIGDSEEADGGAGALGSRVAIVEPLPTAERPDALLTALRPHLALA</sequence>
<dbReference type="PANTHER" id="PTHR46649">
    <property type="match status" value="1"/>
</dbReference>
<dbReference type="InterPro" id="IPR023214">
    <property type="entry name" value="HAD_sf"/>
</dbReference>
<dbReference type="SFLD" id="SFLDG01129">
    <property type="entry name" value="C1.5:_HAD__Beta-PGM__Phosphata"/>
    <property type="match status" value="1"/>
</dbReference>
<dbReference type="Proteomes" id="UP000298860">
    <property type="component" value="Unassembled WGS sequence"/>
</dbReference>
<dbReference type="InterPro" id="IPR036412">
    <property type="entry name" value="HAD-like_sf"/>
</dbReference>
<dbReference type="Gene3D" id="3.40.50.1000">
    <property type="entry name" value="HAD superfamily/HAD-like"/>
    <property type="match status" value="1"/>
</dbReference>
<organism evidence="1 2">
    <name type="scientific">Gandjariella thermophila</name>
    <dbReference type="NCBI Taxonomy" id="1931992"/>
    <lineage>
        <taxon>Bacteria</taxon>
        <taxon>Bacillati</taxon>
        <taxon>Actinomycetota</taxon>
        <taxon>Actinomycetes</taxon>
        <taxon>Pseudonocardiales</taxon>
        <taxon>Pseudonocardiaceae</taxon>
        <taxon>Gandjariella</taxon>
    </lineage>
</organism>
<reference evidence="2" key="1">
    <citation type="submission" date="2019-04" db="EMBL/GenBank/DDBJ databases">
        <title>Draft genome sequence of Pseudonocardiaceae bacterium SL3-2-4.</title>
        <authorList>
            <person name="Ningsih F."/>
            <person name="Yokota A."/>
            <person name="Sakai Y."/>
            <person name="Nanatani K."/>
            <person name="Yabe S."/>
            <person name="Oetari A."/>
            <person name="Sjamsuridzal W."/>
        </authorList>
    </citation>
    <scope>NUCLEOTIDE SEQUENCE [LARGE SCALE GENOMIC DNA]</scope>
    <source>
        <strain evidence="2">SL3-2-4</strain>
    </source>
</reference>
<dbReference type="GO" id="GO:0016787">
    <property type="term" value="F:hydrolase activity"/>
    <property type="evidence" value="ECO:0007669"/>
    <property type="project" value="UniProtKB-KW"/>
</dbReference>
<name>A0A4D4J835_9PSEU</name>
<proteinExistence type="predicted"/>
<gene>
    <name evidence="1" type="ORF">GTS_24510</name>
</gene>
<dbReference type="SFLD" id="SFLDS00003">
    <property type="entry name" value="Haloacid_Dehalogenase"/>
    <property type="match status" value="1"/>
</dbReference>
<evidence type="ECO:0000313" key="1">
    <source>
        <dbReference type="EMBL" id="GDY30818.1"/>
    </source>
</evidence>
<dbReference type="AlphaFoldDB" id="A0A4D4J835"/>
<keyword evidence="2" id="KW-1185">Reference proteome</keyword>
<dbReference type="EMBL" id="BJFL01000009">
    <property type="protein sequence ID" value="GDY30818.1"/>
    <property type="molecule type" value="Genomic_DNA"/>
</dbReference>
<dbReference type="NCBIfam" id="TIGR01549">
    <property type="entry name" value="HAD-SF-IA-v1"/>
    <property type="match status" value="1"/>
</dbReference>
<dbReference type="PANTHER" id="PTHR46649:SF4">
    <property type="entry name" value="HALOACID DEHALOGENASE-LIKE HYDROLASE (HAD) SUPERFAMILY PROTEIN"/>
    <property type="match status" value="1"/>
</dbReference>
<accession>A0A4D4J835</accession>
<protein>
    <submittedName>
        <fullName evidence="1">Hydrolase</fullName>
    </submittedName>
</protein>
<comment type="caution">
    <text evidence="1">The sequence shown here is derived from an EMBL/GenBank/DDBJ whole genome shotgun (WGS) entry which is preliminary data.</text>
</comment>